<feature type="compositionally biased region" description="Basic residues" evidence="1">
    <location>
        <begin position="7"/>
        <end position="22"/>
    </location>
</feature>
<organism evidence="2 3">
    <name type="scientific">Candolleomyces eurysporus</name>
    <dbReference type="NCBI Taxonomy" id="2828524"/>
    <lineage>
        <taxon>Eukaryota</taxon>
        <taxon>Fungi</taxon>
        <taxon>Dikarya</taxon>
        <taxon>Basidiomycota</taxon>
        <taxon>Agaricomycotina</taxon>
        <taxon>Agaricomycetes</taxon>
        <taxon>Agaricomycetidae</taxon>
        <taxon>Agaricales</taxon>
        <taxon>Agaricineae</taxon>
        <taxon>Psathyrellaceae</taxon>
        <taxon>Candolleomyces</taxon>
    </lineage>
</organism>
<evidence type="ECO:0000256" key="1">
    <source>
        <dbReference type="SAM" id="MobiDB-lite"/>
    </source>
</evidence>
<sequence>MQIAEAKRKKKRKQARNAKKKLAVPSVVPEPGTTKIARPSPLQLICDQVRDLCETFTSFLQGRSALQFVRDTCADVARHDPPEAALIVQGHSSSYDSLGLRDGLKKCHDQLLNMIGCGKELDSLRSMMNEVCGIVSDLKLLEYEAIVDLVKLISRLGQGDLYFLGECGQTNV</sequence>
<evidence type="ECO:0000313" key="3">
    <source>
        <dbReference type="Proteomes" id="UP001140091"/>
    </source>
</evidence>
<protein>
    <submittedName>
        <fullName evidence="2">Uncharacterized protein</fullName>
    </submittedName>
</protein>
<comment type="caution">
    <text evidence="2">The sequence shown here is derived from an EMBL/GenBank/DDBJ whole genome shotgun (WGS) entry which is preliminary data.</text>
</comment>
<evidence type="ECO:0000313" key="2">
    <source>
        <dbReference type="EMBL" id="KAJ2924197.1"/>
    </source>
</evidence>
<reference evidence="2" key="1">
    <citation type="submission" date="2022-06" db="EMBL/GenBank/DDBJ databases">
        <title>Genome Sequence of Candolleomyces eurysporus.</title>
        <authorList>
            <person name="Buettner E."/>
        </authorList>
    </citation>
    <scope>NUCLEOTIDE SEQUENCE</scope>
    <source>
        <strain evidence="2">VTCC 930004</strain>
    </source>
</reference>
<feature type="region of interest" description="Disordered" evidence="1">
    <location>
        <begin position="1"/>
        <end position="25"/>
    </location>
</feature>
<dbReference type="AlphaFoldDB" id="A0A9W8IWU8"/>
<dbReference type="EMBL" id="JANBPK010001239">
    <property type="protein sequence ID" value="KAJ2924197.1"/>
    <property type="molecule type" value="Genomic_DNA"/>
</dbReference>
<accession>A0A9W8IWU8</accession>
<dbReference type="Proteomes" id="UP001140091">
    <property type="component" value="Unassembled WGS sequence"/>
</dbReference>
<feature type="non-terminal residue" evidence="2">
    <location>
        <position position="1"/>
    </location>
</feature>
<proteinExistence type="predicted"/>
<name>A0A9W8IWU8_9AGAR</name>
<keyword evidence="3" id="KW-1185">Reference proteome</keyword>
<gene>
    <name evidence="2" type="ORF">H1R20_g12901</name>
</gene>